<dbReference type="Gene3D" id="3.90.550.10">
    <property type="entry name" value="Spore Coat Polysaccharide Biosynthesis Protein SpsA, Chain A"/>
    <property type="match status" value="1"/>
</dbReference>
<proteinExistence type="predicted"/>
<accession>A0A1F6UXY7</accession>
<dbReference type="Pfam" id="PF12804">
    <property type="entry name" value="NTP_transf_3"/>
    <property type="match status" value="1"/>
</dbReference>
<evidence type="ECO:0000313" key="4">
    <source>
        <dbReference type="Proteomes" id="UP000179076"/>
    </source>
</evidence>
<dbReference type="PANTHER" id="PTHR43777">
    <property type="entry name" value="MOLYBDENUM COFACTOR CYTIDYLYLTRANSFERASE"/>
    <property type="match status" value="1"/>
</dbReference>
<dbReference type="GO" id="GO:0016779">
    <property type="term" value="F:nucleotidyltransferase activity"/>
    <property type="evidence" value="ECO:0007669"/>
    <property type="project" value="UniProtKB-ARBA"/>
</dbReference>
<dbReference type="PANTHER" id="PTHR43777:SF1">
    <property type="entry name" value="MOLYBDENUM COFACTOR CYTIDYLYLTRANSFERASE"/>
    <property type="match status" value="1"/>
</dbReference>
<reference evidence="3 4" key="1">
    <citation type="journal article" date="2016" name="Nat. Commun.">
        <title>Thousands of microbial genomes shed light on interconnected biogeochemical processes in an aquifer system.</title>
        <authorList>
            <person name="Anantharaman K."/>
            <person name="Brown C.T."/>
            <person name="Hug L.A."/>
            <person name="Sharon I."/>
            <person name="Castelle C.J."/>
            <person name="Probst A.J."/>
            <person name="Thomas B.C."/>
            <person name="Singh A."/>
            <person name="Wilkins M.J."/>
            <person name="Karaoz U."/>
            <person name="Brodie E.L."/>
            <person name="Williams K.H."/>
            <person name="Hubbard S.S."/>
            <person name="Banfield J.F."/>
        </authorList>
    </citation>
    <scope>NUCLEOTIDE SEQUENCE [LARGE SCALE GENOMIC DNA]</scope>
</reference>
<feature type="domain" description="MobA-like NTP transferase" evidence="2">
    <location>
        <begin position="1"/>
        <end position="85"/>
    </location>
</feature>
<protein>
    <recommendedName>
        <fullName evidence="2">MobA-like NTP transferase domain-containing protein</fullName>
    </recommendedName>
</protein>
<dbReference type="CDD" id="cd04182">
    <property type="entry name" value="GT_2_like_f"/>
    <property type="match status" value="1"/>
</dbReference>
<dbReference type="Proteomes" id="UP000179076">
    <property type="component" value="Unassembled WGS sequence"/>
</dbReference>
<evidence type="ECO:0000313" key="3">
    <source>
        <dbReference type="EMBL" id="OGI62134.1"/>
    </source>
</evidence>
<dbReference type="SUPFAM" id="SSF53448">
    <property type="entry name" value="Nucleotide-diphospho-sugar transferases"/>
    <property type="match status" value="1"/>
</dbReference>
<dbReference type="InterPro" id="IPR029044">
    <property type="entry name" value="Nucleotide-diphossugar_trans"/>
</dbReference>
<evidence type="ECO:0000259" key="2">
    <source>
        <dbReference type="Pfam" id="PF12804"/>
    </source>
</evidence>
<evidence type="ECO:0000256" key="1">
    <source>
        <dbReference type="ARBA" id="ARBA00022842"/>
    </source>
</evidence>
<name>A0A1F6UXY7_9PROT</name>
<keyword evidence="1" id="KW-0460">Magnesium</keyword>
<dbReference type="EMBL" id="MFSP01000183">
    <property type="protein sequence ID" value="OGI62134.1"/>
    <property type="molecule type" value="Genomic_DNA"/>
</dbReference>
<comment type="caution">
    <text evidence="3">The sequence shown here is derived from an EMBL/GenBank/DDBJ whole genome shotgun (WGS) entry which is preliminary data.</text>
</comment>
<gene>
    <name evidence="3" type="ORF">A2W18_02010</name>
</gene>
<organism evidence="3 4">
    <name type="scientific">Candidatus Muproteobacteria bacterium RBG_16_60_9</name>
    <dbReference type="NCBI Taxonomy" id="1817755"/>
    <lineage>
        <taxon>Bacteria</taxon>
        <taxon>Pseudomonadati</taxon>
        <taxon>Pseudomonadota</taxon>
        <taxon>Candidatus Muproteobacteria</taxon>
    </lineage>
</organism>
<dbReference type="AlphaFoldDB" id="A0A1F6UXY7"/>
<dbReference type="InterPro" id="IPR025877">
    <property type="entry name" value="MobA-like_NTP_Trfase"/>
</dbReference>
<sequence>MGASLACGVRAGADADGWVIALADMPFLLPSTIARIAQALRDGAPIAAPTYGGTRGHPVGIAREYYDKLAALAGDVGAKDILQRDRARIVLLEADDPGIHRDIDTPQDLRSGLPSIR</sequence>